<proteinExistence type="predicted"/>
<dbReference type="EMBL" id="CM047907">
    <property type="protein sequence ID" value="KAJ0083457.1"/>
    <property type="molecule type" value="Genomic_DNA"/>
</dbReference>
<evidence type="ECO:0000313" key="1">
    <source>
        <dbReference type="EMBL" id="KAJ0083457.1"/>
    </source>
</evidence>
<accession>A0ACC1A9H4</accession>
<name>A0ACC1A9H4_9ROSI</name>
<dbReference type="Proteomes" id="UP001164250">
    <property type="component" value="Chromosome 11"/>
</dbReference>
<keyword evidence="2" id="KW-1185">Reference proteome</keyword>
<reference evidence="2" key="1">
    <citation type="journal article" date="2023" name="G3 (Bethesda)">
        <title>Genome assembly and association tests identify interacting loci associated with vigor, precocity, and sex in interspecific pistachio rootstocks.</title>
        <authorList>
            <person name="Palmer W."/>
            <person name="Jacygrad E."/>
            <person name="Sagayaradj S."/>
            <person name="Cavanaugh K."/>
            <person name="Han R."/>
            <person name="Bertier L."/>
            <person name="Beede B."/>
            <person name="Kafkas S."/>
            <person name="Golino D."/>
            <person name="Preece J."/>
            <person name="Michelmore R."/>
        </authorList>
    </citation>
    <scope>NUCLEOTIDE SEQUENCE [LARGE SCALE GENOMIC DNA]</scope>
</reference>
<protein>
    <submittedName>
        <fullName evidence="1">Uncharacterized protein</fullName>
    </submittedName>
</protein>
<sequence>MNLWSTIRLGASQSPTMVRSITLLNPTDLFEDTMIEHEYVECTSSAIKGLILFEKLYPGHRKKEIEHFTANAVHYVEKVQLPDGSWYNFCNYT</sequence>
<comment type="caution">
    <text evidence="1">The sequence shown here is derived from an EMBL/GenBank/DDBJ whole genome shotgun (WGS) entry which is preliminary data.</text>
</comment>
<gene>
    <name evidence="1" type="ORF">Patl1_30983</name>
</gene>
<evidence type="ECO:0000313" key="2">
    <source>
        <dbReference type="Proteomes" id="UP001164250"/>
    </source>
</evidence>
<organism evidence="1 2">
    <name type="scientific">Pistacia atlantica</name>
    <dbReference type="NCBI Taxonomy" id="434234"/>
    <lineage>
        <taxon>Eukaryota</taxon>
        <taxon>Viridiplantae</taxon>
        <taxon>Streptophyta</taxon>
        <taxon>Embryophyta</taxon>
        <taxon>Tracheophyta</taxon>
        <taxon>Spermatophyta</taxon>
        <taxon>Magnoliopsida</taxon>
        <taxon>eudicotyledons</taxon>
        <taxon>Gunneridae</taxon>
        <taxon>Pentapetalae</taxon>
        <taxon>rosids</taxon>
        <taxon>malvids</taxon>
        <taxon>Sapindales</taxon>
        <taxon>Anacardiaceae</taxon>
        <taxon>Pistacia</taxon>
    </lineage>
</organism>